<dbReference type="GO" id="GO:0005737">
    <property type="term" value="C:cytoplasm"/>
    <property type="evidence" value="ECO:0007669"/>
    <property type="project" value="TreeGrafter"/>
</dbReference>
<dbReference type="InterPro" id="IPR051296">
    <property type="entry name" value="Cdc42_Effector_BORG/CEP"/>
</dbReference>
<evidence type="ECO:0000313" key="5">
    <source>
        <dbReference type="Ensembl" id="ENSECRP00000020290.1"/>
    </source>
</evidence>
<dbReference type="GO" id="GO:0031267">
    <property type="term" value="F:small GTPase binding"/>
    <property type="evidence" value="ECO:0007669"/>
    <property type="project" value="TreeGrafter"/>
</dbReference>
<dbReference type="Pfam" id="PF14957">
    <property type="entry name" value="BORG_CEP"/>
    <property type="match status" value="1"/>
</dbReference>
<dbReference type="GO" id="GO:0030838">
    <property type="term" value="P:positive regulation of actin filament polymerization"/>
    <property type="evidence" value="ECO:0007669"/>
    <property type="project" value="TreeGrafter"/>
</dbReference>
<keyword evidence="6" id="KW-1185">Reference proteome</keyword>
<dbReference type="GO" id="GO:0007266">
    <property type="term" value="P:Rho protein signal transduction"/>
    <property type="evidence" value="ECO:0007669"/>
    <property type="project" value="TreeGrafter"/>
</dbReference>
<protein>
    <submittedName>
        <fullName evidence="5">CDC42 effector protein (Rho GTPase binding) 3</fullName>
    </submittedName>
</protein>
<reference evidence="5" key="3">
    <citation type="submission" date="2025-09" db="UniProtKB">
        <authorList>
            <consortium name="Ensembl"/>
        </authorList>
    </citation>
    <scope>IDENTIFICATION</scope>
</reference>
<name>A0A8C4SS55_ERPCA</name>
<evidence type="ECO:0000256" key="1">
    <source>
        <dbReference type="ARBA" id="ARBA00004184"/>
    </source>
</evidence>
<organism evidence="5 6">
    <name type="scientific">Erpetoichthys calabaricus</name>
    <name type="common">Rope fish</name>
    <name type="synonym">Calamoichthys calabaricus</name>
    <dbReference type="NCBI Taxonomy" id="27687"/>
    <lineage>
        <taxon>Eukaryota</taxon>
        <taxon>Metazoa</taxon>
        <taxon>Chordata</taxon>
        <taxon>Craniata</taxon>
        <taxon>Vertebrata</taxon>
        <taxon>Euteleostomi</taxon>
        <taxon>Actinopterygii</taxon>
        <taxon>Polypteriformes</taxon>
        <taxon>Polypteridae</taxon>
        <taxon>Erpetoichthys</taxon>
    </lineage>
</organism>
<sequence length="250" mass="27644">MPAKTPIYLKVSNNKKGKKCKLRDILSPDMISPPLGDFRHTTHIGKGGGCDAFGDMSFLQGRYELLPGQVEIKSQKYSTHEEFLRDNSLTDTSFPETPSPVLKNAISLPSIGESQALTLPLLSTEIIQYPSSFEKAKEPVPQQNSTPIENGKSHFGENGFTWSTSHQPIKNGKIPHSTNCNGSYSEWFNMNTANGNLADLRFEFTKTKSDSEESISEMTGSLLSLELDLGPSILDDVLNVMDKPKFTNQQ</sequence>
<gene>
    <name evidence="5" type="primary">CDC42EP3</name>
    <name evidence="5" type="synonym">cdc42ep3</name>
</gene>
<dbReference type="InterPro" id="IPR000095">
    <property type="entry name" value="CRIB_dom"/>
</dbReference>
<evidence type="ECO:0000313" key="6">
    <source>
        <dbReference type="Proteomes" id="UP000694620"/>
    </source>
</evidence>
<dbReference type="PANTHER" id="PTHR15344:SF3">
    <property type="entry name" value="CDC42 EFFECTOR PROTEIN 3"/>
    <property type="match status" value="1"/>
</dbReference>
<comment type="similarity">
    <text evidence="2">Belongs to the BORG/CEP family.</text>
</comment>
<comment type="subcellular location">
    <subcellularLocation>
        <location evidence="1">Endomembrane system</location>
        <topology evidence="1">Peripheral membrane protein</topology>
    </subcellularLocation>
</comment>
<dbReference type="Pfam" id="PF00786">
    <property type="entry name" value="PBD"/>
    <property type="match status" value="1"/>
</dbReference>
<dbReference type="GO" id="GO:0005856">
    <property type="term" value="C:cytoskeleton"/>
    <property type="evidence" value="ECO:0007669"/>
    <property type="project" value="TreeGrafter"/>
</dbReference>
<dbReference type="GO" id="GO:0012505">
    <property type="term" value="C:endomembrane system"/>
    <property type="evidence" value="ECO:0007669"/>
    <property type="project" value="UniProtKB-SubCell"/>
</dbReference>
<feature type="domain" description="CRIB" evidence="4">
    <location>
        <begin position="31"/>
        <end position="45"/>
    </location>
</feature>
<dbReference type="GeneTree" id="ENSGT00940000157736"/>
<dbReference type="AlphaFoldDB" id="A0A8C4SS55"/>
<dbReference type="PROSITE" id="PS50108">
    <property type="entry name" value="CRIB"/>
    <property type="match status" value="1"/>
</dbReference>
<dbReference type="Proteomes" id="UP000694620">
    <property type="component" value="Chromosome 15"/>
</dbReference>
<evidence type="ECO:0000256" key="3">
    <source>
        <dbReference type="SAM" id="MobiDB-lite"/>
    </source>
</evidence>
<dbReference type="GO" id="GO:0008360">
    <property type="term" value="P:regulation of cell shape"/>
    <property type="evidence" value="ECO:0007669"/>
    <property type="project" value="TreeGrafter"/>
</dbReference>
<reference evidence="5" key="2">
    <citation type="submission" date="2025-08" db="UniProtKB">
        <authorList>
            <consortium name="Ensembl"/>
        </authorList>
    </citation>
    <scope>IDENTIFICATION</scope>
</reference>
<proteinExistence type="inferred from homology"/>
<dbReference type="GO" id="GO:0031274">
    <property type="term" value="P:positive regulation of pseudopodium assembly"/>
    <property type="evidence" value="ECO:0007669"/>
    <property type="project" value="TreeGrafter"/>
</dbReference>
<dbReference type="Ensembl" id="ENSECRT00000020727.1">
    <property type="protein sequence ID" value="ENSECRP00000020290.1"/>
    <property type="gene ID" value="ENSECRG00000013630.1"/>
</dbReference>
<dbReference type="InterPro" id="IPR029273">
    <property type="entry name" value="Cdc42_effect-like"/>
</dbReference>
<dbReference type="PANTHER" id="PTHR15344">
    <property type="entry name" value="CDC42 EFFECTOR PROTEIN BORG"/>
    <property type="match status" value="1"/>
</dbReference>
<accession>A0A8C4SS55</accession>
<dbReference type="GO" id="GO:0005886">
    <property type="term" value="C:plasma membrane"/>
    <property type="evidence" value="ECO:0007669"/>
    <property type="project" value="TreeGrafter"/>
</dbReference>
<dbReference type="SMART" id="SM00285">
    <property type="entry name" value="PBD"/>
    <property type="match status" value="1"/>
</dbReference>
<evidence type="ECO:0000259" key="4">
    <source>
        <dbReference type="PROSITE" id="PS50108"/>
    </source>
</evidence>
<reference evidence="5" key="1">
    <citation type="submission" date="2021-06" db="EMBL/GenBank/DDBJ databases">
        <authorList>
            <consortium name="Wellcome Sanger Institute Data Sharing"/>
        </authorList>
    </citation>
    <scope>NUCLEOTIDE SEQUENCE [LARGE SCALE GENOMIC DNA]</scope>
</reference>
<feature type="region of interest" description="Disordered" evidence="3">
    <location>
        <begin position="134"/>
        <end position="173"/>
    </location>
</feature>
<evidence type="ECO:0000256" key="2">
    <source>
        <dbReference type="ARBA" id="ARBA00010770"/>
    </source>
</evidence>